<comment type="similarity">
    <text evidence="5 28">Belongs to the RNA polymerase beta' chain family.</text>
</comment>
<dbReference type="FunFam" id="1.10.274.100:FF:000001">
    <property type="entry name" value="DNA-directed RNA polymerase subunit"/>
    <property type="match status" value="1"/>
</dbReference>
<dbReference type="FunFam" id="2.40.40.20:FF:000019">
    <property type="entry name" value="DNA-directed RNA polymerase II subunit RPB1"/>
    <property type="match status" value="1"/>
</dbReference>
<comment type="subcellular location">
    <subcellularLocation>
        <location evidence="3">Chromosome</location>
    </subcellularLocation>
    <subcellularLocation>
        <location evidence="4">Cytoplasm</location>
    </subcellularLocation>
    <subcellularLocation>
        <location evidence="2">Nucleus</location>
    </subcellularLocation>
</comment>
<dbReference type="GO" id="GO:0005694">
    <property type="term" value="C:chromosome"/>
    <property type="evidence" value="ECO:0007669"/>
    <property type="project" value="UniProtKB-SubCell"/>
</dbReference>
<name>A0AA40HJ42_CNENI</name>
<evidence type="ECO:0000256" key="25">
    <source>
        <dbReference type="ARBA" id="ARBA00051968"/>
    </source>
</evidence>
<dbReference type="GO" id="GO:0005737">
    <property type="term" value="C:cytoplasm"/>
    <property type="evidence" value="ECO:0007669"/>
    <property type="project" value="UniProtKB-SubCell"/>
</dbReference>
<dbReference type="NCBIfam" id="NF006336">
    <property type="entry name" value="PRK08566.1"/>
    <property type="match status" value="1"/>
</dbReference>
<evidence type="ECO:0000256" key="14">
    <source>
        <dbReference type="ARBA" id="ARBA00022723"/>
    </source>
</evidence>
<evidence type="ECO:0000256" key="26">
    <source>
        <dbReference type="ARBA" id="ARBA00052255"/>
    </source>
</evidence>
<comment type="catalytic activity">
    <reaction evidence="26">
        <text>RNA(n) + a ribonucleoside 5'-triphosphate = RNA(n+1) + diphosphate</text>
        <dbReference type="Rhea" id="RHEA:21248"/>
        <dbReference type="Rhea" id="RHEA-COMP:14527"/>
        <dbReference type="Rhea" id="RHEA-COMP:17342"/>
        <dbReference type="ChEBI" id="CHEBI:33019"/>
        <dbReference type="ChEBI" id="CHEBI:61557"/>
        <dbReference type="ChEBI" id="CHEBI:140395"/>
        <dbReference type="EC" id="2.7.7.6"/>
    </reaction>
    <physiologicalReaction direction="left-to-right" evidence="26">
        <dbReference type="Rhea" id="RHEA:21249"/>
    </physiologicalReaction>
    <physiologicalReaction direction="right-to-left" evidence="26">
        <dbReference type="Rhea" id="RHEA:21250"/>
    </physiologicalReaction>
</comment>
<dbReference type="EC" id="2.7.7.6" evidence="28"/>
<evidence type="ECO:0000256" key="22">
    <source>
        <dbReference type="ARBA" id="ARBA00023163"/>
    </source>
</evidence>
<dbReference type="InterPro" id="IPR038593">
    <property type="entry name" value="RNA_pol_Rpb1_7_sf"/>
</dbReference>
<dbReference type="PANTHER" id="PTHR19376">
    <property type="entry name" value="DNA-DIRECTED RNA POLYMERASE"/>
    <property type="match status" value="1"/>
</dbReference>
<dbReference type="FunFam" id="3.30.1360.140:FF:000001">
    <property type="entry name" value="DNA-directed RNA polymerase subunit"/>
    <property type="match status" value="1"/>
</dbReference>
<evidence type="ECO:0000256" key="7">
    <source>
        <dbReference type="ARBA" id="ARBA00022478"/>
    </source>
</evidence>
<dbReference type="InterPro" id="IPR045867">
    <property type="entry name" value="DNA-dir_RpoC_beta_prime"/>
</dbReference>
<dbReference type="Gene3D" id="1.10.150.390">
    <property type="match status" value="1"/>
</dbReference>
<keyword evidence="10" id="KW-1017">Isopeptide bond</keyword>
<dbReference type="FunFam" id="4.10.860.120:FF:000002">
    <property type="entry name" value="DNA-directed RNA polymerase subunit"/>
    <property type="match status" value="1"/>
</dbReference>
<evidence type="ECO:0000256" key="21">
    <source>
        <dbReference type="ARBA" id="ARBA00023125"/>
    </source>
</evidence>
<dbReference type="GO" id="GO:0006366">
    <property type="term" value="P:transcription by RNA polymerase II"/>
    <property type="evidence" value="ECO:0007669"/>
    <property type="project" value="InterPro"/>
</dbReference>
<evidence type="ECO:0000256" key="1">
    <source>
        <dbReference type="ARBA" id="ARBA00001946"/>
    </source>
</evidence>
<keyword evidence="18" id="KW-0460">Magnesium</keyword>
<dbReference type="Gene3D" id="3.30.1360.140">
    <property type="match status" value="1"/>
</dbReference>
<organism evidence="31 32">
    <name type="scientific">Cnephaeus nilssonii</name>
    <name type="common">Northern bat</name>
    <name type="synonym">Eptesicus nilssonii</name>
    <dbReference type="NCBI Taxonomy" id="3371016"/>
    <lineage>
        <taxon>Eukaryota</taxon>
        <taxon>Metazoa</taxon>
        <taxon>Chordata</taxon>
        <taxon>Craniata</taxon>
        <taxon>Vertebrata</taxon>
        <taxon>Euteleostomi</taxon>
        <taxon>Mammalia</taxon>
        <taxon>Eutheria</taxon>
        <taxon>Laurasiatheria</taxon>
        <taxon>Chiroptera</taxon>
        <taxon>Yangochiroptera</taxon>
        <taxon>Vespertilionidae</taxon>
        <taxon>Cnephaeus</taxon>
    </lineage>
</organism>
<evidence type="ECO:0000256" key="18">
    <source>
        <dbReference type="ARBA" id="ARBA00022842"/>
    </source>
</evidence>
<dbReference type="Proteomes" id="UP001177744">
    <property type="component" value="Unassembled WGS sequence"/>
</dbReference>
<evidence type="ECO:0000256" key="13">
    <source>
        <dbReference type="ARBA" id="ARBA00022695"/>
    </source>
</evidence>
<dbReference type="EMBL" id="JAULJE010000020">
    <property type="protein sequence ID" value="KAK1331626.1"/>
    <property type="molecule type" value="Genomic_DNA"/>
</dbReference>
<gene>
    <name evidence="31" type="ORF">QTO34_009584</name>
</gene>
<dbReference type="GO" id="GO:0003899">
    <property type="term" value="F:DNA-directed RNA polymerase activity"/>
    <property type="evidence" value="ECO:0007669"/>
    <property type="project" value="UniProtKB-EC"/>
</dbReference>
<keyword evidence="9" id="KW-0963">Cytoplasm</keyword>
<evidence type="ECO:0000256" key="2">
    <source>
        <dbReference type="ARBA" id="ARBA00004123"/>
    </source>
</evidence>
<keyword evidence="14" id="KW-0479">Metal-binding</keyword>
<keyword evidence="16" id="KW-0378">Hydrolase</keyword>
<dbReference type="InterPro" id="IPR007066">
    <property type="entry name" value="RNA_pol_Rpb1_3"/>
</dbReference>
<dbReference type="GO" id="GO:0016787">
    <property type="term" value="F:hydrolase activity"/>
    <property type="evidence" value="ECO:0007669"/>
    <property type="project" value="UniProtKB-KW"/>
</dbReference>
<dbReference type="InterPro" id="IPR007083">
    <property type="entry name" value="RNA_pol_Rpb1_4"/>
</dbReference>
<dbReference type="InterPro" id="IPR000722">
    <property type="entry name" value="RNA_pol_asu"/>
</dbReference>
<keyword evidence="22 28" id="KW-0804">Transcription</keyword>
<comment type="catalytic activity">
    <reaction evidence="24">
        <text>RNA(n) + a ribonucleoside 5'-triphosphate = RNA(n+1) + diphosphate</text>
        <dbReference type="Rhea" id="RHEA:21248"/>
        <dbReference type="Rhea" id="RHEA-COMP:14527"/>
        <dbReference type="Rhea" id="RHEA-COMP:17342"/>
        <dbReference type="ChEBI" id="CHEBI:33019"/>
        <dbReference type="ChEBI" id="CHEBI:61557"/>
        <dbReference type="ChEBI" id="CHEBI:140395"/>
        <dbReference type="EC" id="2.7.7.48"/>
    </reaction>
    <physiologicalReaction direction="left-to-right" evidence="24">
        <dbReference type="Rhea" id="RHEA:21249"/>
    </physiologicalReaction>
</comment>
<evidence type="ECO:0000256" key="16">
    <source>
        <dbReference type="ARBA" id="ARBA00022801"/>
    </source>
</evidence>
<dbReference type="CDD" id="cd02584">
    <property type="entry name" value="RNAP_II_Rpb1_C"/>
    <property type="match status" value="1"/>
</dbReference>
<comment type="function">
    <text evidence="28">DNA-dependent RNA polymerase catalyzes the transcription of DNA into RNA using the four ribonucleoside triphosphates as substrates.</text>
</comment>
<evidence type="ECO:0000256" key="4">
    <source>
        <dbReference type="ARBA" id="ARBA00004496"/>
    </source>
</evidence>
<proteinExistence type="inferred from homology"/>
<dbReference type="GO" id="GO:0003677">
    <property type="term" value="F:DNA binding"/>
    <property type="evidence" value="ECO:0007669"/>
    <property type="project" value="UniProtKB-KW"/>
</dbReference>
<evidence type="ECO:0000256" key="3">
    <source>
        <dbReference type="ARBA" id="ARBA00004286"/>
    </source>
</evidence>
<dbReference type="InterPro" id="IPR038120">
    <property type="entry name" value="Rpb1_funnel_sf"/>
</dbReference>
<feature type="domain" description="RNA polymerase N-terminal" evidence="30">
    <location>
        <begin position="316"/>
        <end position="619"/>
    </location>
</feature>
<evidence type="ECO:0000256" key="15">
    <source>
        <dbReference type="ARBA" id="ARBA00022737"/>
    </source>
</evidence>
<dbReference type="CDD" id="cd02733">
    <property type="entry name" value="RNAP_II_RPB1_N"/>
    <property type="match status" value="1"/>
</dbReference>
<dbReference type="InterPro" id="IPR007073">
    <property type="entry name" value="RNA_pol_Rpb1_7"/>
</dbReference>
<comment type="catalytic activity">
    <reaction evidence="25">
        <text>a 3'-end ribonucleotidyl-ribonucleotide-RNA + H2O = a 3'-end ribonucleotide-RNA + a ribonucleoside 5'-phosphate + H(+)</text>
        <dbReference type="Rhea" id="RHEA:77763"/>
        <dbReference type="Rhea" id="RHEA-COMP:17428"/>
        <dbReference type="Rhea" id="RHEA-COMP:18982"/>
        <dbReference type="ChEBI" id="CHEBI:15377"/>
        <dbReference type="ChEBI" id="CHEBI:15378"/>
        <dbReference type="ChEBI" id="CHEBI:58043"/>
        <dbReference type="ChEBI" id="CHEBI:74896"/>
        <dbReference type="ChEBI" id="CHEBI:197502"/>
    </reaction>
    <physiologicalReaction direction="left-to-right" evidence="25">
        <dbReference type="Rhea" id="RHEA:77764"/>
    </physiologicalReaction>
</comment>
<evidence type="ECO:0000256" key="11">
    <source>
        <dbReference type="ARBA" id="ARBA00022553"/>
    </source>
</evidence>
<dbReference type="Pfam" id="PF04998">
    <property type="entry name" value="RNA_pol_Rpb1_5"/>
    <property type="match status" value="1"/>
</dbReference>
<comment type="caution">
    <text evidence="31">The sequence shown here is derived from an EMBL/GenBank/DDBJ whole genome shotgun (WGS) entry which is preliminary data.</text>
</comment>
<dbReference type="Gene3D" id="1.10.274.100">
    <property type="entry name" value="RNA polymerase Rpb1, domain 3"/>
    <property type="match status" value="1"/>
</dbReference>
<dbReference type="GO" id="GO:0005665">
    <property type="term" value="C:RNA polymerase II, core complex"/>
    <property type="evidence" value="ECO:0007669"/>
    <property type="project" value="TreeGrafter"/>
</dbReference>
<evidence type="ECO:0000259" key="30">
    <source>
        <dbReference type="SMART" id="SM00663"/>
    </source>
</evidence>
<keyword evidence="23" id="KW-0539">Nucleus</keyword>
<dbReference type="InterPro" id="IPR007075">
    <property type="entry name" value="RNA_pol_Rpb1_6"/>
</dbReference>
<dbReference type="InterPro" id="IPR006592">
    <property type="entry name" value="RNA_pol_N"/>
</dbReference>
<evidence type="ECO:0000256" key="23">
    <source>
        <dbReference type="ARBA" id="ARBA00023242"/>
    </source>
</evidence>
<evidence type="ECO:0000256" key="24">
    <source>
        <dbReference type="ARBA" id="ARBA00051466"/>
    </source>
</evidence>
<keyword evidence="11" id="KW-0597">Phosphoprotein</keyword>
<dbReference type="SUPFAM" id="SSF64484">
    <property type="entry name" value="beta and beta-prime subunits of DNA dependent RNA-polymerase"/>
    <property type="match status" value="1"/>
</dbReference>
<dbReference type="InterPro" id="IPR000684">
    <property type="entry name" value="RNA_pol_II_repeat_euk"/>
</dbReference>
<evidence type="ECO:0000313" key="31">
    <source>
        <dbReference type="EMBL" id="KAK1331626.1"/>
    </source>
</evidence>
<evidence type="ECO:0000313" key="32">
    <source>
        <dbReference type="Proteomes" id="UP001177744"/>
    </source>
</evidence>
<dbReference type="Gene3D" id="6.20.50.80">
    <property type="match status" value="1"/>
</dbReference>
<feature type="compositionally biased region" description="Low complexity" evidence="29">
    <location>
        <begin position="1739"/>
        <end position="2037"/>
    </location>
</feature>
<evidence type="ECO:0000256" key="28">
    <source>
        <dbReference type="RuleBase" id="RU004279"/>
    </source>
</evidence>
<keyword evidence="20" id="KW-0007">Acetylation</keyword>
<dbReference type="PANTHER" id="PTHR19376:SF37">
    <property type="entry name" value="DNA-DIRECTED RNA POLYMERASE II SUBUNIT RPB1"/>
    <property type="match status" value="1"/>
</dbReference>
<dbReference type="Gene3D" id="2.40.40.20">
    <property type="match status" value="1"/>
</dbReference>
<dbReference type="InterPro" id="IPR007080">
    <property type="entry name" value="RNA_pol_Rpb1_1"/>
</dbReference>
<dbReference type="InterPro" id="IPR007081">
    <property type="entry name" value="RNA_pol_Rpb1_5"/>
</dbReference>
<keyword evidence="32" id="KW-1185">Reference proteome</keyword>
<dbReference type="FunFam" id="1.10.132.30:FF:000001">
    <property type="entry name" value="DNA-directed RNA polymerase subunit"/>
    <property type="match status" value="1"/>
</dbReference>
<keyword evidence="19" id="KW-0832">Ubl conjugation</keyword>
<evidence type="ECO:0000256" key="10">
    <source>
        <dbReference type="ARBA" id="ARBA00022499"/>
    </source>
</evidence>
<dbReference type="Gene3D" id="3.30.1490.180">
    <property type="entry name" value="RNA polymerase ii"/>
    <property type="match status" value="1"/>
</dbReference>
<dbReference type="PRINTS" id="PR01217">
    <property type="entry name" value="PRICHEXTENSN"/>
</dbReference>
<reference evidence="31" key="1">
    <citation type="submission" date="2023-06" db="EMBL/GenBank/DDBJ databases">
        <title>Reference genome for the Northern bat (Eptesicus nilssonii), a most northern bat species.</title>
        <authorList>
            <person name="Laine V.N."/>
            <person name="Pulliainen A.T."/>
            <person name="Lilley T.M."/>
        </authorList>
    </citation>
    <scope>NUCLEOTIDE SEQUENCE</scope>
    <source>
        <strain evidence="31">BLF_Eptnil</strain>
        <tissue evidence="31">Kidney</tissue>
    </source>
</reference>
<keyword evidence="13 28" id="KW-0548">Nucleotidyltransferase</keyword>
<evidence type="ECO:0000256" key="27">
    <source>
        <dbReference type="ARBA" id="ARBA00058652"/>
    </source>
</evidence>
<dbReference type="Gene3D" id="1.10.132.30">
    <property type="match status" value="1"/>
</dbReference>
<keyword evidence="21" id="KW-0238">DNA-binding</keyword>
<evidence type="ECO:0000256" key="20">
    <source>
        <dbReference type="ARBA" id="ARBA00022990"/>
    </source>
</evidence>
<dbReference type="InterPro" id="IPR042102">
    <property type="entry name" value="RNA_pol_Rpb1_3_sf"/>
</dbReference>
<evidence type="ECO:0000256" key="5">
    <source>
        <dbReference type="ARBA" id="ARBA00006460"/>
    </source>
</evidence>
<evidence type="ECO:0000256" key="17">
    <source>
        <dbReference type="ARBA" id="ARBA00022833"/>
    </source>
</evidence>
<dbReference type="Pfam" id="PF04997">
    <property type="entry name" value="RNA_pol_Rpb1_1"/>
    <property type="match status" value="1"/>
</dbReference>
<evidence type="ECO:0000256" key="12">
    <source>
        <dbReference type="ARBA" id="ARBA00022679"/>
    </source>
</evidence>
<dbReference type="Pfam" id="PF04983">
    <property type="entry name" value="RNA_pol_Rpb1_3"/>
    <property type="match status" value="1"/>
</dbReference>
<dbReference type="FunFam" id="3.30.1490.180:FF:000001">
    <property type="entry name" value="DNA-directed RNA polymerase subunit"/>
    <property type="match status" value="1"/>
</dbReference>
<dbReference type="Pfam" id="PF05000">
    <property type="entry name" value="RNA_pol_Rpb1_4"/>
    <property type="match status" value="1"/>
</dbReference>
<comment type="function">
    <text evidence="27">RNA-dependent RNA polymerase that catalyzes the extension of a non-coding RNA (ncRNA) at the 3'-end using the four ribonucleoside triphosphates as substrates. An internal ncRNA sequence near the 3'-end serves as a template in a single-round Pol II-mediated RNA polymerization reaction. May decrease the stability of ncRNAs that repress Pol II-mediated gene transcription.</text>
</comment>
<dbReference type="Pfam" id="PF00623">
    <property type="entry name" value="RNA_pol_Rpb1_2"/>
    <property type="match status" value="1"/>
</dbReference>
<keyword evidence="15" id="KW-0677">Repeat</keyword>
<dbReference type="SMART" id="SM00663">
    <property type="entry name" value="RPOLA_N"/>
    <property type="match status" value="1"/>
</dbReference>
<keyword evidence="12 28" id="KW-0808">Transferase</keyword>
<feature type="region of interest" description="Disordered" evidence="29">
    <location>
        <begin position="1739"/>
        <end position="2048"/>
    </location>
</feature>
<comment type="cofactor">
    <cofactor evidence="1">
        <name>Mg(2+)</name>
        <dbReference type="ChEBI" id="CHEBI:18420"/>
    </cofactor>
</comment>
<dbReference type="Gene3D" id="6.10.250.2940">
    <property type="match status" value="1"/>
</dbReference>
<keyword evidence="8" id="KW-0488">Methylation</keyword>
<dbReference type="PROSITE" id="PS00115">
    <property type="entry name" value="RNA_POL_II_REPEAT"/>
    <property type="match status" value="17"/>
</dbReference>
<dbReference type="Gene3D" id="4.10.860.120">
    <property type="entry name" value="RNA polymerase II, clamp domain"/>
    <property type="match status" value="2"/>
</dbReference>
<keyword evidence="6" id="KW-0158">Chromosome</keyword>
<dbReference type="GO" id="GO:0046872">
    <property type="term" value="F:metal ion binding"/>
    <property type="evidence" value="ECO:0007669"/>
    <property type="project" value="UniProtKB-KW"/>
</dbReference>
<dbReference type="FunFam" id="1.10.150.390:FF:000001">
    <property type="entry name" value="DNA-directed RNA polymerase subunit"/>
    <property type="match status" value="1"/>
</dbReference>
<sequence length="2048" mass="226826">MHGGGPPSGDSACPLRTIKRVQFGVLSPDELKRMSVTEGGIKYPETTEGGRPKLGGLMDPRQGVIERTGRCQTCAGNMTECPGHFGHIELAKPVFHVGFLVKTMKVLRCVCFFCSKLLVDSVSGDGPWPRGGLHGARAEEQAQLTLLCSAPRTTQRSRTFWLSLRGSPRSGSHTSMTSARAKTLCEGGEEMDNKFGVEQPEGDEDLTKEKVAGLGGAVGREGEGVLEAGRLWRKWLDPWVLKAPTFPWKGHGGCGRYQPRIRRSGLELYAEWKHVNEDSQEKKILLSPERVHEIFKRISDEECFVLGMEPRYARPEWMIVTVLPVPPLSVRPAVVMQGSARNQDDLTHKLADIVKINNQLRRNEQNGAAAHVIAEDVKLLQFHVATMVDNELPGLPRAMQKSGRPLKSLKQRLKGKEGRVRGNLMGKRVDFSARTVITPDPNLSIDQVGVPRSIAANMTFAEIVTPFNIDRLQELVRRGNSQYPGAKYIIRDNGDRIDLRFHPKPSDLHLQTGYKVERHMCDGDIVIFNRQPTLHKMSMMGHRVRILPWSTFRLNLSVTTPYNADFDGDEMNLHLPQSLETRAEIQELAMVPRMIVTPQSNRPVMGIVQDTLTAVRKFTKRDVFLERGEVMNLLMFLSTWDGKVPQPAILKPRPLWTGKQIFSLIIPGHINCIRTHSTHPDDEDSGPYKHISPGDTKVVVENGELIMGILCKKSLGTSAGSLVHISYLEMGHDITRLFYSNIQTVINNWLLIEGHTIGIGDSIADSKTYQDIQNTIKKAKQDVIEVIEKAHNNELEPTPGNTLRQTFENQVNRILNDARDKTGSSAQKSLSEYNNFKSMVVSGAKGSKINISQVIAVVGQQNVEGKRIPFGFKHRTLPHFIKDDYGPESRGFVENSYLAGLTPTEFFFHAMGGREGLIDTAVKTAETVDYLPPGYIQRRLIKSMESVMVKYDATVRNSINQVVQLRYGEDGLAGESVEFQNLATLKPSNKAFEKKFRFDYTNERALRRTLQEDLVKDVLSNAHIQNELEREFERMREDREVLRVIFPTGDSKVVLPCNLLRMIWNAQKIFHINPRLPSDLHPIKVVEGVKELSKKLVIVNGDDPLSRQAQENATLLFNIHLRSTLCSRRMAEEFRLSGEAFDWLLGEIESKFNQAIAHPGEMVGALAAQSLGEPATQMTLNTFHYAGVSAKNVTLGVPRLKELINISKKPKTPSLTVFLLGQSARDAERAKDILCRLEHTTLRKVTANTAIYYDPNPQSTVVAEDQEWVNVYYEMPDFDVARISPWLLRVELDRKHMTDRKLTMEQIAEKINAGFGDDLNCIFNDDNAEKLVLRIRIMNSDENKMQEEEEVVDKMDDDVFLRCIESNMLTDMTLQGIEQISKVYMHLPQTDNKKKIIITEDGEFKALQEWILETDGVSLMRVLSEKDVDPVRTTSNDIVEIFTVLGIEAVRKALERELYHVISFDGSYVNYRHLALLCDTMTCRGHLMAITRHGVNRQDTGPLMKCSFEETVDVLMEAAAHGESDPMKGVSENIMLGQLAPAGTGCFDLLLDAEKCKYGMEIPTNIPGLGAAGPTGMFFGSAPSPMGGISPAMTPWNQGATPAYGAWSPSVGSGMTSRGSRLLPQDDMLSVDPVASARGTPLPGLPHLAPQVPQAPQARTSRHQVVPCLPATHQRRLPTSPLPWGLHTPESLLLSHFTLLLPYLSILFSNQSQLQSHITQLLSDLSQLLPDFSQLLPTSPSYSPTSPSYSPTSPSYSPTSPSYSPTSPSYSPTSPSYSPTSPSYSPTSPSYSPTSPSYSPTSPSYSPTSPSYSPTSPSYSPTSPNYSPTSPNYTPTSPSYSPTSPSYSPTSPNYTPTSPNYSPTSPSYSPTSPSYSPTSPSYSPSSPRYTPQSPTYTPSSPSYSPSSPSYSPTSPKYTPTSPSYSPSSPEYTPTSPKYSPTSPKYSPTSPKYSPTSPTYSPTTPKYSPTSPTYSPTSPVYTPTSPKYSPTSPTYSPTSPKYSPTSPTYSPTSPKGSTYSPTSPGYSPTSPTYSLTSPAISPDDSDEEN</sequence>
<dbReference type="FunFam" id="4.10.860.120:FF:000005">
    <property type="entry name" value="DNA-directed RNA polymerase subunit"/>
    <property type="match status" value="1"/>
</dbReference>
<protein>
    <recommendedName>
        <fullName evidence="28">DNA-directed RNA polymerase subunit</fullName>
        <ecNumber evidence="28">2.7.7.6</ecNumber>
    </recommendedName>
</protein>
<evidence type="ECO:0000256" key="6">
    <source>
        <dbReference type="ARBA" id="ARBA00022454"/>
    </source>
</evidence>
<dbReference type="Pfam" id="PF04990">
    <property type="entry name" value="RNA_pol_Rpb1_7"/>
    <property type="match status" value="1"/>
</dbReference>
<accession>A0AA40HJ42</accession>
<dbReference type="Pfam" id="PF04992">
    <property type="entry name" value="RNA_pol_Rpb1_6"/>
    <property type="match status" value="1"/>
</dbReference>
<dbReference type="GO" id="GO:0003968">
    <property type="term" value="F:RNA-directed RNA polymerase activity"/>
    <property type="evidence" value="ECO:0007669"/>
    <property type="project" value="UniProtKB-EC"/>
</dbReference>
<keyword evidence="17" id="KW-0862">Zinc</keyword>
<evidence type="ECO:0000256" key="29">
    <source>
        <dbReference type="SAM" id="MobiDB-lite"/>
    </source>
</evidence>
<evidence type="ECO:0000256" key="19">
    <source>
        <dbReference type="ARBA" id="ARBA00022843"/>
    </source>
</evidence>
<evidence type="ECO:0000256" key="9">
    <source>
        <dbReference type="ARBA" id="ARBA00022490"/>
    </source>
</evidence>
<dbReference type="InterPro" id="IPR044893">
    <property type="entry name" value="RNA_pol_Rpb1_clamp_domain"/>
</dbReference>
<keyword evidence="7 28" id="KW-0240">DNA-directed RNA polymerase</keyword>
<evidence type="ECO:0000256" key="8">
    <source>
        <dbReference type="ARBA" id="ARBA00022481"/>
    </source>
</evidence>
<dbReference type="Pfam" id="PF05001">
    <property type="entry name" value="RNA_pol_Rpb1_R"/>
    <property type="match status" value="19"/>
</dbReference>